<protein>
    <submittedName>
        <fullName evidence="2">Helix-turn-helix transcriptional regulator</fullName>
    </submittedName>
</protein>
<gene>
    <name evidence="2" type="ORF">HG542_10715</name>
</gene>
<sequence>MEEAVGACREELLTAQPGGGRSTELLTEALPRDLALQERGVRQRTLYQHAVRTHSPTLAYIERVSAKGAEIRTLNEVFERMIICDRSVAFIPDHRHERHTAALAVEHPGIIQFLVTSFEHQWVRAEPVVYRSAYQRPQLLTDETRRAVLQLVVTGYTNEAIATRLGISSRTVATHIQRAAELLGSRSRAQLCYLLARSGLLEDEHADRVAPSRS</sequence>
<dbReference type="InterPro" id="IPR051797">
    <property type="entry name" value="TrmB-like"/>
</dbReference>
<name>A0A7Y7E791_STRMO</name>
<dbReference type="Gene3D" id="1.10.10.10">
    <property type="entry name" value="Winged helix-like DNA-binding domain superfamily/Winged helix DNA-binding domain"/>
    <property type="match status" value="1"/>
</dbReference>
<evidence type="ECO:0000259" key="1">
    <source>
        <dbReference type="PROSITE" id="PS50043"/>
    </source>
</evidence>
<feature type="domain" description="HTH luxR-type" evidence="1">
    <location>
        <begin position="133"/>
        <end position="199"/>
    </location>
</feature>
<dbReference type="PANTHER" id="PTHR34293:SF1">
    <property type="entry name" value="HTH-TYPE TRANSCRIPTIONAL REGULATOR TRMBL2"/>
    <property type="match status" value="1"/>
</dbReference>
<dbReference type="GO" id="GO:0003677">
    <property type="term" value="F:DNA binding"/>
    <property type="evidence" value="ECO:0007669"/>
    <property type="project" value="InterPro"/>
</dbReference>
<evidence type="ECO:0000313" key="2">
    <source>
        <dbReference type="EMBL" id="NVK78134.1"/>
    </source>
</evidence>
<evidence type="ECO:0000313" key="3">
    <source>
        <dbReference type="Proteomes" id="UP000587462"/>
    </source>
</evidence>
<dbReference type="InterPro" id="IPR000792">
    <property type="entry name" value="Tscrpt_reg_LuxR_C"/>
</dbReference>
<dbReference type="PRINTS" id="PR00038">
    <property type="entry name" value="HTHLUXR"/>
</dbReference>
<reference evidence="2 3" key="1">
    <citation type="submission" date="2020-04" db="EMBL/GenBank/DDBJ databases">
        <title>Draft Genome Sequence of Streptomyces morookaense DSM 40503, an 8-azaguanine-producing strain.</title>
        <authorList>
            <person name="Qi J."/>
            <person name="Gao J.-M."/>
        </authorList>
    </citation>
    <scope>NUCLEOTIDE SEQUENCE [LARGE SCALE GENOMIC DNA]</scope>
    <source>
        <strain evidence="2 3">DSM 40503</strain>
    </source>
</reference>
<dbReference type="GO" id="GO:0006355">
    <property type="term" value="P:regulation of DNA-templated transcription"/>
    <property type="evidence" value="ECO:0007669"/>
    <property type="project" value="InterPro"/>
</dbReference>
<organism evidence="2 3">
    <name type="scientific">Streptomyces morookaense</name>
    <name type="common">Streptoverticillium morookaense</name>
    <dbReference type="NCBI Taxonomy" id="1970"/>
    <lineage>
        <taxon>Bacteria</taxon>
        <taxon>Bacillati</taxon>
        <taxon>Actinomycetota</taxon>
        <taxon>Actinomycetes</taxon>
        <taxon>Kitasatosporales</taxon>
        <taxon>Streptomycetaceae</taxon>
        <taxon>Streptomyces</taxon>
    </lineage>
</organism>
<dbReference type="SMART" id="SM00421">
    <property type="entry name" value="HTH_LUXR"/>
    <property type="match status" value="1"/>
</dbReference>
<dbReference type="Proteomes" id="UP000587462">
    <property type="component" value="Unassembled WGS sequence"/>
</dbReference>
<accession>A0A7Y7E791</accession>
<keyword evidence="3" id="KW-1185">Reference proteome</keyword>
<dbReference type="CDD" id="cd06170">
    <property type="entry name" value="LuxR_C_like"/>
    <property type="match status" value="1"/>
</dbReference>
<dbReference type="PROSITE" id="PS50043">
    <property type="entry name" value="HTH_LUXR_2"/>
    <property type="match status" value="1"/>
</dbReference>
<dbReference type="EMBL" id="JABBXF010000019">
    <property type="protein sequence ID" value="NVK78134.1"/>
    <property type="molecule type" value="Genomic_DNA"/>
</dbReference>
<dbReference type="PANTHER" id="PTHR34293">
    <property type="entry name" value="HTH-TYPE TRANSCRIPTIONAL REGULATOR TRMBL2"/>
    <property type="match status" value="1"/>
</dbReference>
<comment type="caution">
    <text evidence="2">The sequence shown here is derived from an EMBL/GenBank/DDBJ whole genome shotgun (WGS) entry which is preliminary data.</text>
</comment>
<dbReference type="InterPro" id="IPR016032">
    <property type="entry name" value="Sig_transdc_resp-reg_C-effctor"/>
</dbReference>
<proteinExistence type="predicted"/>
<dbReference type="AlphaFoldDB" id="A0A7Y7E791"/>
<dbReference type="Pfam" id="PF00196">
    <property type="entry name" value="GerE"/>
    <property type="match status" value="1"/>
</dbReference>
<dbReference type="SUPFAM" id="SSF46894">
    <property type="entry name" value="C-terminal effector domain of the bipartite response regulators"/>
    <property type="match status" value="1"/>
</dbReference>
<dbReference type="InterPro" id="IPR036388">
    <property type="entry name" value="WH-like_DNA-bd_sf"/>
</dbReference>